<dbReference type="PANTHER" id="PTHR30522:SF0">
    <property type="entry name" value="NUCLEOSIDE TRIPHOSPHATE PYROPHOSPHOHYDROLASE"/>
    <property type="match status" value="1"/>
</dbReference>
<evidence type="ECO:0000256" key="2">
    <source>
        <dbReference type="ARBA" id="ARBA00061115"/>
    </source>
</evidence>
<dbReference type="InterPro" id="IPR011551">
    <property type="entry name" value="NTP_PyrPHydrolase_MazG"/>
</dbReference>
<dbReference type="NCBIfam" id="NF007113">
    <property type="entry name" value="PRK09562.1"/>
    <property type="match status" value="1"/>
</dbReference>
<evidence type="ECO:0000256" key="1">
    <source>
        <dbReference type="ARBA" id="ARBA00052141"/>
    </source>
</evidence>
<protein>
    <recommendedName>
        <fullName evidence="4">Nucleoside triphosphate pyrophosphohydrolase</fullName>
        <ecNumber evidence="3">3.6.1.8</ecNumber>
    </recommendedName>
</protein>
<dbReference type="GO" id="GO:0046076">
    <property type="term" value="P:dTTP catabolic process"/>
    <property type="evidence" value="ECO:0007669"/>
    <property type="project" value="TreeGrafter"/>
</dbReference>
<dbReference type="SUPFAM" id="SSF101386">
    <property type="entry name" value="all-alpha NTP pyrophosphatases"/>
    <property type="match status" value="2"/>
</dbReference>
<feature type="domain" description="NTP pyrophosphohydrolase MazG-like" evidence="6">
    <location>
        <begin position="173"/>
        <end position="232"/>
    </location>
</feature>
<sequence length="271" mass="29674">MPAIPDHADPMARLIAIMAQLRNPDGGCAWDLEQTFATIAPYTIEEAYEVADAIQRNDLPELKEELGDLLLQVVFHSRMAEEEGAFDFAAVADAICEKMIRRHPHVFGDAGHRDSAEQTRAWEAIKAAERAAKPKHESVLDGVAPALPALTRAAKITGRAARVGFDWPSTTEVIDKLREELAELEAEIEAGDQEKAREELGDLLFVCANLARKLDVEPEDALRAANAKFIRRFNFIEAALAGDGRSPHQSDLAEMDGLWNAAKAAEKAAAE</sequence>
<evidence type="ECO:0000256" key="3">
    <source>
        <dbReference type="ARBA" id="ARBA00066372"/>
    </source>
</evidence>
<feature type="domain" description="NTP pyrophosphohydrolase MazG-like" evidence="6">
    <location>
        <begin position="34"/>
        <end position="107"/>
    </location>
</feature>
<dbReference type="GO" id="GO:0047693">
    <property type="term" value="F:ATP diphosphatase activity"/>
    <property type="evidence" value="ECO:0007669"/>
    <property type="project" value="UniProtKB-EC"/>
</dbReference>
<dbReference type="EC" id="3.6.1.8" evidence="3"/>
<name>A0A975G1I6_9CAUL</name>
<dbReference type="InterPro" id="IPR048015">
    <property type="entry name" value="NTP-PPase_MazG-like_N"/>
</dbReference>
<dbReference type="Proteomes" id="UP000676409">
    <property type="component" value="Chromosome"/>
</dbReference>
<dbReference type="InterPro" id="IPR004518">
    <property type="entry name" value="MazG-like_dom"/>
</dbReference>
<accession>A0A975G1I6</accession>
<comment type="catalytic activity">
    <reaction evidence="1">
        <text>ATP + H2O = AMP + diphosphate + H(+)</text>
        <dbReference type="Rhea" id="RHEA:14245"/>
        <dbReference type="ChEBI" id="CHEBI:15377"/>
        <dbReference type="ChEBI" id="CHEBI:15378"/>
        <dbReference type="ChEBI" id="CHEBI:30616"/>
        <dbReference type="ChEBI" id="CHEBI:33019"/>
        <dbReference type="ChEBI" id="CHEBI:456215"/>
        <dbReference type="EC" id="3.6.1.8"/>
    </reaction>
</comment>
<dbReference type="GO" id="GO:0046047">
    <property type="term" value="P:TTP catabolic process"/>
    <property type="evidence" value="ECO:0007669"/>
    <property type="project" value="TreeGrafter"/>
</dbReference>
<dbReference type="GO" id="GO:0046081">
    <property type="term" value="P:dUTP catabolic process"/>
    <property type="evidence" value="ECO:0007669"/>
    <property type="project" value="TreeGrafter"/>
</dbReference>
<dbReference type="NCBIfam" id="TIGR00444">
    <property type="entry name" value="mazG"/>
    <property type="match status" value="1"/>
</dbReference>
<keyword evidence="8" id="KW-1185">Reference proteome</keyword>
<dbReference type="CDD" id="cd11529">
    <property type="entry name" value="NTP-PPase_MazG_Cterm"/>
    <property type="match status" value="1"/>
</dbReference>
<gene>
    <name evidence="7" type="primary">mazG</name>
    <name evidence="7" type="ORF">KCG34_03060</name>
</gene>
<dbReference type="RefSeq" id="WP_211938934.1">
    <property type="nucleotide sequence ID" value="NZ_CP073078.1"/>
</dbReference>
<evidence type="ECO:0000313" key="8">
    <source>
        <dbReference type="Proteomes" id="UP000676409"/>
    </source>
</evidence>
<dbReference type="EMBL" id="CP073078">
    <property type="protein sequence ID" value="QUD88884.1"/>
    <property type="molecule type" value="Genomic_DNA"/>
</dbReference>
<evidence type="ECO:0000256" key="4">
    <source>
        <dbReference type="ARBA" id="ARBA00074799"/>
    </source>
</evidence>
<keyword evidence="7" id="KW-0378">Hydrolase</keyword>
<evidence type="ECO:0000259" key="6">
    <source>
        <dbReference type="Pfam" id="PF03819"/>
    </source>
</evidence>
<dbReference type="GO" id="GO:0046061">
    <property type="term" value="P:dATP catabolic process"/>
    <property type="evidence" value="ECO:0007669"/>
    <property type="project" value="TreeGrafter"/>
</dbReference>
<dbReference type="KEGG" id="caul:KCG34_03060"/>
<evidence type="ECO:0000256" key="5">
    <source>
        <dbReference type="SAM" id="Coils"/>
    </source>
</evidence>
<evidence type="ECO:0000313" key="7">
    <source>
        <dbReference type="EMBL" id="QUD88884.1"/>
    </source>
</evidence>
<dbReference type="FunFam" id="1.10.287.1080:FF:000003">
    <property type="entry name" value="Nucleoside triphosphate pyrophosphohydrolase"/>
    <property type="match status" value="1"/>
</dbReference>
<feature type="coiled-coil region" evidence="5">
    <location>
        <begin position="174"/>
        <end position="201"/>
    </location>
</feature>
<comment type="similarity">
    <text evidence="2">Belongs to the nucleoside triphosphate pyrophosphohydrolase family.</text>
</comment>
<dbReference type="Gene3D" id="1.10.287.1080">
    <property type="entry name" value="MazG-like"/>
    <property type="match status" value="2"/>
</dbReference>
<dbReference type="FunFam" id="1.10.287.1080:FF:000001">
    <property type="entry name" value="Nucleoside triphosphate pyrophosphohydrolase"/>
    <property type="match status" value="1"/>
</dbReference>
<dbReference type="PANTHER" id="PTHR30522">
    <property type="entry name" value="NUCLEOSIDE TRIPHOSPHATE PYROPHOSPHOHYDROLASE"/>
    <property type="match status" value="1"/>
</dbReference>
<dbReference type="InterPro" id="IPR048011">
    <property type="entry name" value="NTP-PPase_MazG-like_C"/>
</dbReference>
<proteinExistence type="inferred from homology"/>
<dbReference type="GO" id="GO:0006950">
    <property type="term" value="P:response to stress"/>
    <property type="evidence" value="ECO:0007669"/>
    <property type="project" value="UniProtKB-ARBA"/>
</dbReference>
<keyword evidence="5" id="KW-0175">Coiled coil</keyword>
<dbReference type="AlphaFoldDB" id="A0A975G1I6"/>
<dbReference type="GO" id="GO:0046052">
    <property type="term" value="P:UTP catabolic process"/>
    <property type="evidence" value="ECO:0007669"/>
    <property type="project" value="TreeGrafter"/>
</dbReference>
<organism evidence="7 8">
    <name type="scientific">Phenylobacterium montanum</name>
    <dbReference type="NCBI Taxonomy" id="2823693"/>
    <lineage>
        <taxon>Bacteria</taxon>
        <taxon>Pseudomonadati</taxon>
        <taxon>Pseudomonadota</taxon>
        <taxon>Alphaproteobacteria</taxon>
        <taxon>Caulobacterales</taxon>
        <taxon>Caulobacteraceae</taxon>
        <taxon>Phenylobacterium</taxon>
    </lineage>
</organism>
<reference evidence="7" key="1">
    <citation type="submission" date="2021-04" db="EMBL/GenBank/DDBJ databases">
        <title>The complete genome sequence of Caulobacter sp. S6.</title>
        <authorList>
            <person name="Tang Y."/>
            <person name="Ouyang W."/>
            <person name="Liu Q."/>
            <person name="Huang B."/>
            <person name="Guo Z."/>
            <person name="Lei P."/>
        </authorList>
    </citation>
    <scope>NUCLEOTIDE SEQUENCE</scope>
    <source>
        <strain evidence="7">S6</strain>
    </source>
</reference>
<dbReference type="Pfam" id="PF03819">
    <property type="entry name" value="MazG"/>
    <property type="match status" value="2"/>
</dbReference>
<dbReference type="GO" id="GO:0006203">
    <property type="term" value="P:dGTP catabolic process"/>
    <property type="evidence" value="ECO:0007669"/>
    <property type="project" value="TreeGrafter"/>
</dbReference>
<dbReference type="CDD" id="cd11528">
    <property type="entry name" value="NTP-PPase_MazG_Nterm"/>
    <property type="match status" value="1"/>
</dbReference>